<dbReference type="EC" id="2.7.13.3" evidence="2"/>
<evidence type="ECO:0000256" key="5">
    <source>
        <dbReference type="ARBA" id="ARBA00023012"/>
    </source>
</evidence>
<keyword evidence="5" id="KW-0902">Two-component regulatory system</keyword>
<feature type="transmembrane region" description="Helical" evidence="7">
    <location>
        <begin position="194"/>
        <end position="213"/>
    </location>
</feature>
<dbReference type="EMBL" id="CP025431">
    <property type="protein sequence ID" value="AUH66668.1"/>
    <property type="molecule type" value="Genomic_DNA"/>
</dbReference>
<evidence type="ECO:0000256" key="1">
    <source>
        <dbReference type="ARBA" id="ARBA00000085"/>
    </source>
</evidence>
<keyword evidence="3" id="KW-0808">Transferase</keyword>
<dbReference type="OrthoDB" id="9778496at2"/>
<evidence type="ECO:0000256" key="4">
    <source>
        <dbReference type="ARBA" id="ARBA00022777"/>
    </source>
</evidence>
<dbReference type="GO" id="GO:0000160">
    <property type="term" value="P:phosphorelay signal transduction system"/>
    <property type="evidence" value="ECO:0007669"/>
    <property type="project" value="UniProtKB-KW"/>
</dbReference>
<dbReference type="InterPro" id="IPR050482">
    <property type="entry name" value="Sensor_HK_TwoCompSys"/>
</dbReference>
<dbReference type="Gene3D" id="3.30.565.10">
    <property type="entry name" value="Histidine kinase-like ATPase, C-terminal domain"/>
    <property type="match status" value="1"/>
</dbReference>
<dbReference type="AlphaFoldDB" id="A0A2H5F536"/>
<dbReference type="InterPro" id="IPR003594">
    <property type="entry name" value="HATPase_dom"/>
</dbReference>
<evidence type="ECO:0000256" key="3">
    <source>
        <dbReference type="ARBA" id="ARBA00022679"/>
    </source>
</evidence>
<gene>
    <name evidence="9" type="ORF">CX676_20420</name>
</gene>
<feature type="domain" description="Histidine kinase" evidence="8">
    <location>
        <begin position="366"/>
        <end position="454"/>
    </location>
</feature>
<dbReference type="InterPro" id="IPR005467">
    <property type="entry name" value="His_kinase_dom"/>
</dbReference>
<keyword evidence="4" id="KW-0418">Kinase</keyword>
<evidence type="ECO:0000313" key="9">
    <source>
        <dbReference type="EMBL" id="AUH66668.1"/>
    </source>
</evidence>
<dbReference type="PRINTS" id="PR00344">
    <property type="entry name" value="BCTRLSENSOR"/>
</dbReference>
<comment type="catalytic activity">
    <reaction evidence="1">
        <text>ATP + protein L-histidine = ADP + protein N-phospho-L-histidine.</text>
        <dbReference type="EC" id="2.7.13.3"/>
    </reaction>
</comment>
<dbReference type="SUPFAM" id="SSF55874">
    <property type="entry name" value="ATPase domain of HSP90 chaperone/DNA topoisomerase II/histidine kinase"/>
    <property type="match status" value="1"/>
</dbReference>
<dbReference type="Proteomes" id="UP000234530">
    <property type="component" value="Plasmid pPZ01"/>
</dbReference>
<protein>
    <recommendedName>
        <fullName evidence="2">histidine kinase</fullName>
        <ecNumber evidence="2">2.7.13.3</ecNumber>
    </recommendedName>
</protein>
<reference evidence="9 10" key="1">
    <citation type="journal article" date="2013" name="Antonie Van Leeuwenhoek">
        <title>Paracoccus zhejiangensis sp. nov., isolated from activated sludge in wastewater-treatment system.</title>
        <authorList>
            <person name="Wu Z.G."/>
            <person name="Zhang D.F."/>
            <person name="Liu Y.L."/>
            <person name="Wang F."/>
            <person name="Jiang X."/>
            <person name="Li C."/>
            <person name="Li S.P."/>
            <person name="Hong Q."/>
            <person name="Li W.J."/>
        </authorList>
    </citation>
    <scope>NUCLEOTIDE SEQUENCE [LARGE SCALE GENOMIC DNA]</scope>
    <source>
        <strain evidence="9 10">J6</strain>
        <plasmid evidence="10">Plasmid ppz01</plasmid>
    </source>
</reference>
<dbReference type="PANTHER" id="PTHR24421:SF10">
    <property type="entry name" value="NITRATE_NITRITE SENSOR PROTEIN NARQ"/>
    <property type="match status" value="1"/>
</dbReference>
<evidence type="ECO:0000259" key="8">
    <source>
        <dbReference type="PROSITE" id="PS50109"/>
    </source>
</evidence>
<dbReference type="RefSeq" id="WP_101754639.1">
    <property type="nucleotide sequence ID" value="NZ_CP025431.1"/>
</dbReference>
<keyword evidence="7" id="KW-1133">Transmembrane helix</keyword>
<keyword evidence="9" id="KW-0614">Plasmid</keyword>
<feature type="coiled-coil region" evidence="6">
    <location>
        <begin position="234"/>
        <end position="261"/>
    </location>
</feature>
<keyword evidence="6" id="KW-0175">Coiled coil</keyword>
<dbReference type="KEGG" id="pzh:CX676_20420"/>
<dbReference type="CDD" id="cd16917">
    <property type="entry name" value="HATPase_UhpB-NarQ-NarX-like"/>
    <property type="match status" value="1"/>
</dbReference>
<proteinExistence type="predicted"/>
<feature type="transmembrane region" description="Helical" evidence="7">
    <location>
        <begin position="17"/>
        <end position="40"/>
    </location>
</feature>
<dbReference type="SMART" id="SM00387">
    <property type="entry name" value="HATPase_c"/>
    <property type="match status" value="1"/>
</dbReference>
<dbReference type="Pfam" id="PF02518">
    <property type="entry name" value="HATPase_c"/>
    <property type="match status" value="1"/>
</dbReference>
<keyword evidence="10" id="KW-1185">Reference proteome</keyword>
<keyword evidence="7" id="KW-0812">Transmembrane</keyword>
<organism evidence="9 10">
    <name type="scientific">Paracoccus zhejiangensis</name>
    <dbReference type="NCBI Taxonomy" id="1077935"/>
    <lineage>
        <taxon>Bacteria</taxon>
        <taxon>Pseudomonadati</taxon>
        <taxon>Pseudomonadota</taxon>
        <taxon>Alphaproteobacteria</taxon>
        <taxon>Rhodobacterales</taxon>
        <taxon>Paracoccaceae</taxon>
        <taxon>Paracoccus</taxon>
    </lineage>
</organism>
<evidence type="ECO:0000313" key="10">
    <source>
        <dbReference type="Proteomes" id="UP000234530"/>
    </source>
</evidence>
<dbReference type="GO" id="GO:0004673">
    <property type="term" value="F:protein histidine kinase activity"/>
    <property type="evidence" value="ECO:0007669"/>
    <property type="project" value="UniProtKB-EC"/>
</dbReference>
<name>A0A2H5F536_9RHOB</name>
<sequence>MTQPANPSRPFALGVEAVLMISVIICASMLILGATLNAYIRDVEIKAVSASHAVFMSLLMEPLLADLPQNGPLPGAVKARLDEVLAAYITAKEIGTALIWWPDGTIAYSTDPRLVGLQANSEHLAEALSGGTVAILEHEPAVHGLIPERRADETVLELYVPLKAQGASAIAAVGEFYQDPTRLLAQMRVVSVRIWAGIGLTTFLMMGLLLLLAGRARRIVQMQQAELNRRLIDSQDLARQNDRLRRIAEQAKLDAVEVNEDLLNRIGADLHDGPLQLLGLAILHSDEVASEPGPGTRMSAVSLTSQAIRELRHLADGLSVPELAGLSVPEVLRLAVTRHERQTGSSVTLDLGALPEDLPEPVKISLYRVVQEGLTNAFRHAGGEGQEVRGRLQDNAVEITVSDHGPGIGARAATGPMTGLGLAGIARRVQTLGGKLEVASDGGRGTRVTVRLPV</sequence>
<keyword evidence="7" id="KW-0472">Membrane</keyword>
<evidence type="ECO:0000256" key="7">
    <source>
        <dbReference type="SAM" id="Phobius"/>
    </source>
</evidence>
<dbReference type="PANTHER" id="PTHR24421">
    <property type="entry name" value="NITRATE/NITRITE SENSOR PROTEIN NARX-RELATED"/>
    <property type="match status" value="1"/>
</dbReference>
<geneLocation type="plasmid" evidence="10">
    <name>ppz01</name>
</geneLocation>
<dbReference type="InterPro" id="IPR004358">
    <property type="entry name" value="Sig_transdc_His_kin-like_C"/>
</dbReference>
<accession>A0A2H5F536</accession>
<evidence type="ECO:0000256" key="6">
    <source>
        <dbReference type="SAM" id="Coils"/>
    </source>
</evidence>
<evidence type="ECO:0000256" key="2">
    <source>
        <dbReference type="ARBA" id="ARBA00012438"/>
    </source>
</evidence>
<dbReference type="InterPro" id="IPR036890">
    <property type="entry name" value="HATPase_C_sf"/>
</dbReference>
<dbReference type="PROSITE" id="PS50109">
    <property type="entry name" value="HIS_KIN"/>
    <property type="match status" value="1"/>
</dbReference>